<accession>A0A6P8ARH8</accession>
<feature type="compositionally biased region" description="Basic and acidic residues" evidence="3">
    <location>
        <begin position="43"/>
        <end position="63"/>
    </location>
</feature>
<dbReference type="Proteomes" id="UP000515153">
    <property type="component" value="Unplaced"/>
</dbReference>
<evidence type="ECO:0000313" key="5">
    <source>
        <dbReference type="Proteomes" id="UP000515153"/>
    </source>
</evidence>
<dbReference type="InterPro" id="IPR028942">
    <property type="entry name" value="WHIM1_dom"/>
</dbReference>
<proteinExistence type="predicted"/>
<evidence type="ECO:0000256" key="2">
    <source>
        <dbReference type="ARBA" id="ARBA00023242"/>
    </source>
</evidence>
<organism evidence="5 6">
    <name type="scientific">Pyricularia grisea</name>
    <name type="common">Crabgrass-specific blast fungus</name>
    <name type="synonym">Magnaporthe grisea</name>
    <dbReference type="NCBI Taxonomy" id="148305"/>
    <lineage>
        <taxon>Eukaryota</taxon>
        <taxon>Fungi</taxon>
        <taxon>Dikarya</taxon>
        <taxon>Ascomycota</taxon>
        <taxon>Pezizomycotina</taxon>
        <taxon>Sordariomycetes</taxon>
        <taxon>Sordariomycetidae</taxon>
        <taxon>Magnaporthales</taxon>
        <taxon>Pyriculariaceae</taxon>
        <taxon>Pyricularia</taxon>
    </lineage>
</organism>
<dbReference type="GeneID" id="41964870"/>
<reference evidence="6" key="3">
    <citation type="submission" date="2025-08" db="UniProtKB">
        <authorList>
            <consortium name="RefSeq"/>
        </authorList>
    </citation>
    <scope>IDENTIFICATION</scope>
    <source>
        <strain evidence="6">NI907</strain>
    </source>
</reference>
<keyword evidence="2" id="KW-0539">Nucleus</keyword>
<sequence length="626" mass="69351">MSDDDSSALSSVDSLSPPPSGDESDVQLKRQDGILKFFHAVHKKDEAAPKEDSPPPRKREPSPAHEYVLADNPDIAFIVMFRAKFNDIFSKNLATFGPQELEREIVDSTPGDRVELFLCAILKLLLNRQQEIKIGHYNRAVEDAIKTHESSWPSSWKGISPLAGGATFVSMTPVQRLDLLRTFILWTMQYCKTVKDIIDSAYKNKRMDDDLNQPLSVQPLGSDSDRRRYFLVEGPGDTSFRIYRESNPAGFQRTWWSVAGSIEEVNALTDKLLTDDGGPKARKLSQRLQDHIPHFEDALEKLRRREYRLARKQQFKRPEPGFSLYEGRTRGKRAKYTFDDDDYDFNSDSTATRRSTRHGTQTPAEPTGPVTTSRGRQIRAPNRLNADMLDSGAGATDSLAYYDGDTEMRDDGASAGPNGRPRRSAAVNHGTNGWSANSSSKKANGSDEFDSDAAGDDSEPEFGDDEEGDEHVPDESEDDDDEFDEDADMLDGDEVDSSLVVKLPVKVSYDRHTGKYTRADGSAEKRNGEKAQVSPSSSESSKLGERAQRQGTPPKLARPQVTLQSPIPDDDDGVSVGRKLDPVKSTDKTFAQSTLGTNEAGRDLPTTSLAIRSPEKPSQLATPIDV</sequence>
<feature type="domain" description="WHIM1" evidence="4">
    <location>
        <begin position="154"/>
        <end position="199"/>
    </location>
</feature>
<gene>
    <name evidence="6" type="ORF">PgNI_09981</name>
</gene>
<name>A0A6P8ARH8_PYRGI</name>
<evidence type="ECO:0000256" key="1">
    <source>
        <dbReference type="ARBA" id="ARBA00004123"/>
    </source>
</evidence>
<dbReference type="AlphaFoldDB" id="A0A6P8ARH8"/>
<comment type="subcellular location">
    <subcellularLocation>
        <location evidence="1">Nucleus</location>
    </subcellularLocation>
</comment>
<reference evidence="6" key="1">
    <citation type="journal article" date="2019" name="Mol. Biol. Evol.">
        <title>Blast fungal genomes show frequent chromosomal changes, gene gains and losses, and effector gene turnover.</title>
        <authorList>
            <person name="Gomez Luciano L.B."/>
            <person name="Jason Tsai I."/>
            <person name="Chuma I."/>
            <person name="Tosa Y."/>
            <person name="Chen Y.H."/>
            <person name="Li J.Y."/>
            <person name="Li M.Y."/>
            <person name="Jade Lu M.Y."/>
            <person name="Nakayashiki H."/>
            <person name="Li W.H."/>
        </authorList>
    </citation>
    <scope>NUCLEOTIDE SEQUENCE</scope>
    <source>
        <strain evidence="6">NI907</strain>
    </source>
</reference>
<feature type="compositionally biased region" description="Polar residues" evidence="3">
    <location>
        <begin position="588"/>
        <end position="597"/>
    </location>
</feature>
<feature type="compositionally biased region" description="Low complexity" evidence="3">
    <location>
        <begin position="433"/>
        <end position="443"/>
    </location>
</feature>
<feature type="compositionally biased region" description="Acidic residues" evidence="3">
    <location>
        <begin position="475"/>
        <end position="496"/>
    </location>
</feature>
<evidence type="ECO:0000259" key="4">
    <source>
        <dbReference type="Pfam" id="PF15612"/>
    </source>
</evidence>
<reference evidence="6" key="2">
    <citation type="submission" date="2019-10" db="EMBL/GenBank/DDBJ databases">
        <authorList>
            <consortium name="NCBI Genome Project"/>
        </authorList>
    </citation>
    <scope>NUCLEOTIDE SEQUENCE</scope>
    <source>
        <strain evidence="6">NI907</strain>
    </source>
</reference>
<dbReference type="PANTHER" id="PTHR42107:SF1">
    <property type="entry name" value="WHIM1 DOMAIN-CONTAINING PROTEIN"/>
    <property type="match status" value="1"/>
</dbReference>
<feature type="region of interest" description="Disordered" evidence="3">
    <location>
        <begin position="1"/>
        <end position="27"/>
    </location>
</feature>
<dbReference type="RefSeq" id="XP_030977492.1">
    <property type="nucleotide sequence ID" value="XM_031129962.1"/>
</dbReference>
<feature type="region of interest" description="Disordered" evidence="3">
    <location>
        <begin position="338"/>
        <end position="626"/>
    </location>
</feature>
<feature type="compositionally biased region" description="Basic and acidic residues" evidence="3">
    <location>
        <begin position="578"/>
        <end position="587"/>
    </location>
</feature>
<feature type="region of interest" description="Disordered" evidence="3">
    <location>
        <begin position="40"/>
        <end position="65"/>
    </location>
</feature>
<dbReference type="GO" id="GO:0005634">
    <property type="term" value="C:nucleus"/>
    <property type="evidence" value="ECO:0007669"/>
    <property type="project" value="UniProtKB-SubCell"/>
</dbReference>
<evidence type="ECO:0000256" key="3">
    <source>
        <dbReference type="SAM" id="MobiDB-lite"/>
    </source>
</evidence>
<protein>
    <recommendedName>
        <fullName evidence="4">WHIM1 domain-containing protein</fullName>
    </recommendedName>
</protein>
<feature type="compositionally biased region" description="Basic and acidic residues" evidence="3">
    <location>
        <begin position="508"/>
        <end position="529"/>
    </location>
</feature>
<feature type="compositionally biased region" description="Low complexity" evidence="3">
    <location>
        <begin position="497"/>
        <end position="507"/>
    </location>
</feature>
<keyword evidence="5" id="KW-1185">Reference proteome</keyword>
<dbReference type="KEGG" id="pgri:PgNI_09981"/>
<feature type="compositionally biased region" description="Polar residues" evidence="3">
    <location>
        <begin position="358"/>
        <end position="375"/>
    </location>
</feature>
<evidence type="ECO:0000313" key="6">
    <source>
        <dbReference type="RefSeq" id="XP_030977492.1"/>
    </source>
</evidence>
<dbReference type="PANTHER" id="PTHR42107">
    <property type="entry name" value="YALI0D24453P"/>
    <property type="match status" value="1"/>
</dbReference>
<dbReference type="Pfam" id="PF15612">
    <property type="entry name" value="WHIM1"/>
    <property type="match status" value="1"/>
</dbReference>
<feature type="compositionally biased region" description="Acidic residues" evidence="3">
    <location>
        <begin position="447"/>
        <end position="469"/>
    </location>
</feature>